<evidence type="ECO:0000256" key="8">
    <source>
        <dbReference type="RuleBase" id="RU000688"/>
    </source>
</evidence>
<sequence length="349" mass="39919">CAAFASFSWTFGEFLCKFVNYMQNVSMICSVMTLTVMSIERWVAILYPLKAKYLCTYSHARQMIAAIWTTSFIMAIPVLIGQKHILVGERIKAYWCITEWSSTEMEILFEVYRFTLLFIIPMTVMIIAYTGICKELLQLSSVRGNLTSSSCGKRPTATSSDRNTSSPSDDKSDIQKLNKKNKTDDVDEKTMKVIQMLIVVVVLFAICWGPILINNLLVAVGAIEKYHYDYLKPMRQAFFLMSYFNSCSNPIVYGFMSKHFRRSFQRAIMSCFCCQDKKSFHKIRYSLNATRSTVLYSGHLNRTGQRQDKDIKKNVGHFYRTDTASPMVGIKLSALASPAKRNTVNRNKV</sequence>
<feature type="transmembrane region" description="Helical" evidence="10">
    <location>
        <begin position="111"/>
        <end position="132"/>
    </location>
</feature>
<feature type="transmembrane region" description="Helical" evidence="10">
    <location>
        <begin position="237"/>
        <end position="256"/>
    </location>
</feature>
<dbReference type="STRING" id="225164.V4BU78"/>
<evidence type="ECO:0000256" key="6">
    <source>
        <dbReference type="ARBA" id="ARBA00023170"/>
    </source>
</evidence>
<gene>
    <name evidence="12" type="ORF">LOTGIDRAFT_162500</name>
</gene>
<feature type="transmembrane region" description="Helical" evidence="10">
    <location>
        <begin position="21"/>
        <end position="43"/>
    </location>
</feature>
<dbReference type="PANTHER" id="PTHR45695:SF15">
    <property type="entry name" value="OPSIN RH2"/>
    <property type="match status" value="1"/>
</dbReference>
<proteinExistence type="inferred from homology"/>
<feature type="transmembrane region" description="Helical" evidence="10">
    <location>
        <begin position="63"/>
        <end position="80"/>
    </location>
</feature>
<dbReference type="HOGENOM" id="CLU_009579_6_3_1"/>
<evidence type="ECO:0000256" key="5">
    <source>
        <dbReference type="ARBA" id="ARBA00023136"/>
    </source>
</evidence>
<feature type="non-terminal residue" evidence="12">
    <location>
        <position position="1"/>
    </location>
</feature>
<dbReference type="PROSITE" id="PS00237">
    <property type="entry name" value="G_PROTEIN_RECEP_F1_1"/>
    <property type="match status" value="1"/>
</dbReference>
<evidence type="ECO:0000256" key="3">
    <source>
        <dbReference type="ARBA" id="ARBA00022989"/>
    </source>
</evidence>
<comment type="subcellular location">
    <subcellularLocation>
        <location evidence="1">Membrane</location>
        <topology evidence="1">Multi-pass membrane protein</topology>
    </subcellularLocation>
</comment>
<dbReference type="Gene3D" id="1.20.1070.10">
    <property type="entry name" value="Rhodopsin 7-helix transmembrane proteins"/>
    <property type="match status" value="1"/>
</dbReference>
<keyword evidence="2 8" id="KW-0812">Transmembrane</keyword>
<dbReference type="InterPro" id="IPR000276">
    <property type="entry name" value="GPCR_Rhodpsn"/>
</dbReference>
<protein>
    <recommendedName>
        <fullName evidence="11">G-protein coupled receptors family 1 profile domain-containing protein</fullName>
    </recommendedName>
</protein>
<keyword evidence="4 8" id="KW-0297">G-protein coupled receptor</keyword>
<dbReference type="RefSeq" id="XP_009056730.1">
    <property type="nucleotide sequence ID" value="XM_009058482.1"/>
</dbReference>
<evidence type="ECO:0000256" key="9">
    <source>
        <dbReference type="SAM" id="MobiDB-lite"/>
    </source>
</evidence>
<dbReference type="SUPFAM" id="SSF81321">
    <property type="entry name" value="Family A G protein-coupled receptor-like"/>
    <property type="match status" value="1"/>
</dbReference>
<evidence type="ECO:0000256" key="7">
    <source>
        <dbReference type="ARBA" id="ARBA00023224"/>
    </source>
</evidence>
<feature type="compositionally biased region" description="Basic and acidic residues" evidence="9">
    <location>
        <begin position="168"/>
        <end position="181"/>
    </location>
</feature>
<keyword evidence="3 10" id="KW-1133">Transmembrane helix</keyword>
<feature type="region of interest" description="Disordered" evidence="9">
    <location>
        <begin position="145"/>
        <end position="181"/>
    </location>
</feature>
<accession>V4BU78</accession>
<feature type="domain" description="G-protein coupled receptors family 1 profile" evidence="11">
    <location>
        <begin position="1"/>
        <end position="253"/>
    </location>
</feature>
<feature type="compositionally biased region" description="Polar residues" evidence="9">
    <location>
        <begin position="145"/>
        <end position="167"/>
    </location>
</feature>
<dbReference type="OrthoDB" id="2132067at2759"/>
<evidence type="ECO:0000256" key="1">
    <source>
        <dbReference type="ARBA" id="ARBA00004141"/>
    </source>
</evidence>
<evidence type="ECO:0000313" key="13">
    <source>
        <dbReference type="Proteomes" id="UP000030746"/>
    </source>
</evidence>
<dbReference type="EMBL" id="KB202050">
    <property type="protein sequence ID" value="ESO92589.1"/>
    <property type="molecule type" value="Genomic_DNA"/>
</dbReference>
<dbReference type="KEGG" id="lgi:LOTGIDRAFT_162500"/>
<dbReference type="InterPro" id="IPR017452">
    <property type="entry name" value="GPCR_Rhodpsn_7TM"/>
</dbReference>
<feature type="transmembrane region" description="Helical" evidence="10">
    <location>
        <begin position="197"/>
        <end position="217"/>
    </location>
</feature>
<dbReference type="Pfam" id="PF00001">
    <property type="entry name" value="7tm_1"/>
    <property type="match status" value="1"/>
</dbReference>
<keyword evidence="13" id="KW-1185">Reference proteome</keyword>
<evidence type="ECO:0000256" key="2">
    <source>
        <dbReference type="ARBA" id="ARBA00022692"/>
    </source>
</evidence>
<dbReference type="PROSITE" id="PS50262">
    <property type="entry name" value="G_PROTEIN_RECEP_F1_2"/>
    <property type="match status" value="1"/>
</dbReference>
<dbReference type="CTD" id="20239034"/>
<dbReference type="GO" id="GO:0004930">
    <property type="term" value="F:G protein-coupled receptor activity"/>
    <property type="evidence" value="ECO:0007669"/>
    <property type="project" value="UniProtKB-KW"/>
</dbReference>
<organism evidence="12 13">
    <name type="scientific">Lottia gigantea</name>
    <name type="common">Giant owl limpet</name>
    <dbReference type="NCBI Taxonomy" id="225164"/>
    <lineage>
        <taxon>Eukaryota</taxon>
        <taxon>Metazoa</taxon>
        <taxon>Spiralia</taxon>
        <taxon>Lophotrochozoa</taxon>
        <taxon>Mollusca</taxon>
        <taxon>Gastropoda</taxon>
        <taxon>Patellogastropoda</taxon>
        <taxon>Lottioidea</taxon>
        <taxon>Lottiidae</taxon>
        <taxon>Lottia</taxon>
    </lineage>
</organism>
<name>V4BU78_LOTGI</name>
<comment type="similarity">
    <text evidence="8">Belongs to the G-protein coupled receptor 1 family.</text>
</comment>
<keyword evidence="7 8" id="KW-0807">Transducer</keyword>
<dbReference type="OMA" id="ESARTMK"/>
<dbReference type="AlphaFoldDB" id="V4BU78"/>
<evidence type="ECO:0000313" key="12">
    <source>
        <dbReference type="EMBL" id="ESO92589.1"/>
    </source>
</evidence>
<keyword evidence="5 10" id="KW-0472">Membrane</keyword>
<dbReference type="Proteomes" id="UP000030746">
    <property type="component" value="Unassembled WGS sequence"/>
</dbReference>
<keyword evidence="6 8" id="KW-0675">Receptor</keyword>
<evidence type="ECO:0000259" key="11">
    <source>
        <dbReference type="PROSITE" id="PS50262"/>
    </source>
</evidence>
<dbReference type="PANTHER" id="PTHR45695">
    <property type="entry name" value="LEUCOKININ RECEPTOR-RELATED"/>
    <property type="match status" value="1"/>
</dbReference>
<dbReference type="GO" id="GO:0005886">
    <property type="term" value="C:plasma membrane"/>
    <property type="evidence" value="ECO:0007669"/>
    <property type="project" value="TreeGrafter"/>
</dbReference>
<evidence type="ECO:0000256" key="10">
    <source>
        <dbReference type="SAM" id="Phobius"/>
    </source>
</evidence>
<dbReference type="GeneID" id="20239034"/>
<evidence type="ECO:0000256" key="4">
    <source>
        <dbReference type="ARBA" id="ARBA00023040"/>
    </source>
</evidence>
<reference evidence="12 13" key="1">
    <citation type="journal article" date="2013" name="Nature">
        <title>Insights into bilaterian evolution from three spiralian genomes.</title>
        <authorList>
            <person name="Simakov O."/>
            <person name="Marletaz F."/>
            <person name="Cho S.J."/>
            <person name="Edsinger-Gonzales E."/>
            <person name="Havlak P."/>
            <person name="Hellsten U."/>
            <person name="Kuo D.H."/>
            <person name="Larsson T."/>
            <person name="Lv J."/>
            <person name="Arendt D."/>
            <person name="Savage R."/>
            <person name="Osoegawa K."/>
            <person name="de Jong P."/>
            <person name="Grimwood J."/>
            <person name="Chapman J.A."/>
            <person name="Shapiro H."/>
            <person name="Aerts A."/>
            <person name="Otillar R.P."/>
            <person name="Terry A.Y."/>
            <person name="Boore J.L."/>
            <person name="Grigoriev I.V."/>
            <person name="Lindberg D.R."/>
            <person name="Seaver E.C."/>
            <person name="Weisblat D.A."/>
            <person name="Putnam N.H."/>
            <person name="Rokhsar D.S."/>
        </authorList>
    </citation>
    <scope>NUCLEOTIDE SEQUENCE [LARGE SCALE GENOMIC DNA]</scope>
</reference>
<dbReference type="PRINTS" id="PR00237">
    <property type="entry name" value="GPCRRHODOPSN"/>
</dbReference>